<dbReference type="SUPFAM" id="SSF89550">
    <property type="entry name" value="PHP domain-like"/>
    <property type="match status" value="1"/>
</dbReference>
<dbReference type="InterPro" id="IPR003141">
    <property type="entry name" value="Pol/His_phosphatase_N"/>
</dbReference>
<dbReference type="GO" id="GO:0035312">
    <property type="term" value="F:5'-3' DNA exonuclease activity"/>
    <property type="evidence" value="ECO:0007669"/>
    <property type="project" value="TreeGrafter"/>
</dbReference>
<dbReference type="CDD" id="cd07438">
    <property type="entry name" value="PHP_HisPPase_AMP"/>
    <property type="match status" value="1"/>
</dbReference>
<dbReference type="GO" id="GO:0004534">
    <property type="term" value="F:5'-3' RNA exonuclease activity"/>
    <property type="evidence" value="ECO:0007669"/>
    <property type="project" value="TreeGrafter"/>
</dbReference>
<sequence length="245" mass="26573">MVATPSLSTFSQRPRNGDAESLRKIFAAVDATSCPYTYNFHMHTACSDGKLTPAGLMEQVVDIGLSAFAITDHHTVKGYQQAKAWLEDWQWRHPTSLRSRQRGKGGAVPRLFTGVEITAILADTEVHVLGYGFTPSHDAIEPYLRGYAPRGETKLAAAVIAAIQAAGGIAVLAHPARYRTSAKTLVPIAAALGIDGVETYYAYANPEHWTPCPRHTPTVEQLAQDHSLLTTCGTDTHGPSLLRRL</sequence>
<dbReference type="STRING" id="549789.NIES30_16380"/>
<gene>
    <name evidence="2" type="ORF">NIES30_16380</name>
</gene>
<evidence type="ECO:0000259" key="1">
    <source>
        <dbReference type="SMART" id="SM00481"/>
    </source>
</evidence>
<dbReference type="InterPro" id="IPR052018">
    <property type="entry name" value="PHP_domain"/>
</dbReference>
<evidence type="ECO:0000313" key="2">
    <source>
        <dbReference type="EMBL" id="OKH46668.1"/>
    </source>
</evidence>
<dbReference type="Pfam" id="PF02811">
    <property type="entry name" value="PHP"/>
    <property type="match status" value="1"/>
</dbReference>
<evidence type="ECO:0000313" key="3">
    <source>
        <dbReference type="Proteomes" id="UP000185557"/>
    </source>
</evidence>
<dbReference type="Proteomes" id="UP000185557">
    <property type="component" value="Unassembled WGS sequence"/>
</dbReference>
<dbReference type="OrthoDB" id="9804333at2"/>
<dbReference type="PANTHER" id="PTHR42924">
    <property type="entry name" value="EXONUCLEASE"/>
    <property type="match status" value="1"/>
</dbReference>
<dbReference type="AlphaFoldDB" id="A0A1U7J3D7"/>
<name>A0A1U7J3D7_9CYAN</name>
<dbReference type="Gene3D" id="3.20.20.140">
    <property type="entry name" value="Metal-dependent hydrolases"/>
    <property type="match status" value="1"/>
</dbReference>
<dbReference type="EMBL" id="MRCG01000012">
    <property type="protein sequence ID" value="OKH46668.1"/>
    <property type="molecule type" value="Genomic_DNA"/>
</dbReference>
<accession>A0A1U7J3D7</accession>
<proteinExistence type="predicted"/>
<comment type="caution">
    <text evidence="2">The sequence shown here is derived from an EMBL/GenBank/DDBJ whole genome shotgun (WGS) entry which is preliminary data.</text>
</comment>
<protein>
    <submittedName>
        <fullName evidence="2">Phosphatase</fullName>
    </submittedName>
</protein>
<keyword evidence="3" id="KW-1185">Reference proteome</keyword>
<dbReference type="PANTHER" id="PTHR42924:SF3">
    <property type="entry name" value="POLYMERASE_HISTIDINOL PHOSPHATASE N-TERMINAL DOMAIN-CONTAINING PROTEIN"/>
    <property type="match status" value="1"/>
</dbReference>
<dbReference type="SMART" id="SM00481">
    <property type="entry name" value="POLIIIAc"/>
    <property type="match status" value="1"/>
</dbReference>
<dbReference type="RefSeq" id="WP_073609498.1">
    <property type="nucleotide sequence ID" value="NZ_MRCG01000012.1"/>
</dbReference>
<reference evidence="2 3" key="1">
    <citation type="submission" date="2016-11" db="EMBL/GenBank/DDBJ databases">
        <title>Draft Genome Sequences of Nine Cyanobacterial Strains from Diverse Habitats.</title>
        <authorList>
            <person name="Zhu T."/>
            <person name="Hou S."/>
            <person name="Lu X."/>
            <person name="Hess W.R."/>
        </authorList>
    </citation>
    <scope>NUCLEOTIDE SEQUENCE [LARGE SCALE GENOMIC DNA]</scope>
    <source>
        <strain evidence="2 3">NIES-30</strain>
    </source>
</reference>
<dbReference type="InterPro" id="IPR016195">
    <property type="entry name" value="Pol/histidinol_Pase-like"/>
</dbReference>
<feature type="domain" description="Polymerase/histidinol phosphatase N-terminal" evidence="1">
    <location>
        <begin position="38"/>
        <end position="121"/>
    </location>
</feature>
<organism evidence="2 3">
    <name type="scientific">Phormidium tenue NIES-30</name>
    <dbReference type="NCBI Taxonomy" id="549789"/>
    <lineage>
        <taxon>Bacteria</taxon>
        <taxon>Bacillati</taxon>
        <taxon>Cyanobacteriota</taxon>
        <taxon>Cyanophyceae</taxon>
        <taxon>Oscillatoriophycideae</taxon>
        <taxon>Oscillatoriales</taxon>
        <taxon>Oscillatoriaceae</taxon>
        <taxon>Phormidium</taxon>
    </lineage>
</organism>
<dbReference type="InterPro" id="IPR004013">
    <property type="entry name" value="PHP_dom"/>
</dbReference>